<dbReference type="PANTHER" id="PTHR48408:SF1">
    <property type="entry name" value="XYLOSE ISOMERASE"/>
    <property type="match status" value="1"/>
</dbReference>
<evidence type="ECO:0000256" key="5">
    <source>
        <dbReference type="ARBA" id="ARBA00023235"/>
    </source>
</evidence>
<comment type="similarity">
    <text evidence="1 8">Belongs to the xylose isomerase family.</text>
</comment>
<dbReference type="InterPro" id="IPR036237">
    <property type="entry name" value="Xyl_isomerase-like_sf"/>
</dbReference>
<protein>
    <recommendedName>
        <fullName evidence="2 8">Xylose isomerase</fullName>
        <ecNumber evidence="2 8">5.3.1.5</ecNumber>
    </recommendedName>
</protein>
<dbReference type="PANTHER" id="PTHR48408">
    <property type="match status" value="1"/>
</dbReference>
<dbReference type="Proteomes" id="UP000694941">
    <property type="component" value="Unplaced"/>
</dbReference>
<evidence type="ECO:0000256" key="6">
    <source>
        <dbReference type="ARBA" id="ARBA00023277"/>
    </source>
</evidence>
<proteinExistence type="inferred from homology"/>
<keyword evidence="3 8" id="KW-0859">Xylose metabolism</keyword>
<reference evidence="10" key="1">
    <citation type="submission" date="2025-08" db="UniProtKB">
        <authorList>
            <consortium name="RefSeq"/>
        </authorList>
    </citation>
    <scope>IDENTIFICATION</scope>
    <source>
        <tissue evidence="10">Muscle</tissue>
    </source>
</reference>
<dbReference type="SUPFAM" id="SSF51658">
    <property type="entry name" value="Xylose isomerase-like"/>
    <property type="match status" value="1"/>
</dbReference>
<dbReference type="GeneID" id="106473851"/>
<gene>
    <name evidence="10" type="primary">LOC106473851</name>
</gene>
<dbReference type="PROSITE" id="PS51415">
    <property type="entry name" value="XYLOSE_ISOMERASE"/>
    <property type="match status" value="1"/>
</dbReference>
<evidence type="ECO:0000256" key="7">
    <source>
        <dbReference type="ARBA" id="ARBA00033659"/>
    </source>
</evidence>
<dbReference type="RefSeq" id="XP_013789990.1">
    <property type="nucleotide sequence ID" value="XM_013934536.2"/>
</dbReference>
<keyword evidence="4 8" id="KW-0479">Metal-binding</keyword>
<evidence type="ECO:0000256" key="3">
    <source>
        <dbReference type="ARBA" id="ARBA00022629"/>
    </source>
</evidence>
<name>A0ABM1BWG2_LIMPO</name>
<dbReference type="InterPro" id="IPR001998">
    <property type="entry name" value="Xylose_isomerase"/>
</dbReference>
<dbReference type="EC" id="5.3.1.5" evidence="2 8"/>
<evidence type="ECO:0000256" key="2">
    <source>
        <dbReference type="ARBA" id="ARBA00011958"/>
    </source>
</evidence>
<sequence>MEIKDEFFPGIKKIEFRPDAGPEDTMCFKYYNASEMIMGRSMEDWLRFSVCFWHSFRGTGADPFGFPTVQRPWDDGSNSLKNAERRLKAAFEFFSKLGNKYWTFHDRDIAPEGATLAETNNNLDKIVDLAEKLQQQTGVKLLWATCCLFAHPR</sequence>
<dbReference type="PRINTS" id="PR00688">
    <property type="entry name" value="XYLOSISMRASE"/>
</dbReference>
<accession>A0ABM1BWG2</accession>
<evidence type="ECO:0000313" key="9">
    <source>
        <dbReference type="Proteomes" id="UP000694941"/>
    </source>
</evidence>
<organism evidence="9 10">
    <name type="scientific">Limulus polyphemus</name>
    <name type="common">Atlantic horseshoe crab</name>
    <dbReference type="NCBI Taxonomy" id="6850"/>
    <lineage>
        <taxon>Eukaryota</taxon>
        <taxon>Metazoa</taxon>
        <taxon>Ecdysozoa</taxon>
        <taxon>Arthropoda</taxon>
        <taxon>Chelicerata</taxon>
        <taxon>Merostomata</taxon>
        <taxon>Xiphosura</taxon>
        <taxon>Limulidae</taxon>
        <taxon>Limulus</taxon>
    </lineage>
</organism>
<evidence type="ECO:0000256" key="8">
    <source>
        <dbReference type="RuleBase" id="RU000609"/>
    </source>
</evidence>
<keyword evidence="5 8" id="KW-0413">Isomerase</keyword>
<dbReference type="Gene3D" id="3.20.20.150">
    <property type="entry name" value="Divalent-metal-dependent TIM barrel enzymes"/>
    <property type="match status" value="1"/>
</dbReference>
<evidence type="ECO:0000256" key="1">
    <source>
        <dbReference type="ARBA" id="ARBA00005765"/>
    </source>
</evidence>
<comment type="catalytic activity">
    <reaction evidence="7 8">
        <text>alpha-D-xylose = alpha-D-xylulofuranose</text>
        <dbReference type="Rhea" id="RHEA:22816"/>
        <dbReference type="ChEBI" id="CHEBI:28518"/>
        <dbReference type="ChEBI" id="CHEBI:188998"/>
        <dbReference type="EC" id="5.3.1.5"/>
    </reaction>
</comment>
<evidence type="ECO:0000256" key="4">
    <source>
        <dbReference type="ARBA" id="ARBA00022723"/>
    </source>
</evidence>
<evidence type="ECO:0000313" key="10">
    <source>
        <dbReference type="RefSeq" id="XP_013789990.1"/>
    </source>
</evidence>
<keyword evidence="6 8" id="KW-0119">Carbohydrate metabolism</keyword>
<keyword evidence="9" id="KW-1185">Reference proteome</keyword>